<accession>A0A1H8JTD1</accession>
<dbReference type="InterPro" id="IPR058238">
    <property type="entry name" value="Lant_leader_dom"/>
</dbReference>
<reference evidence="1 2" key="1">
    <citation type="submission" date="2016-10" db="EMBL/GenBank/DDBJ databases">
        <authorList>
            <person name="de Groot N.N."/>
        </authorList>
    </citation>
    <scope>NUCLEOTIDE SEQUENCE [LARGE SCALE GENOMIC DNA]</scope>
    <source>
        <strain evidence="1 2">DSM 21039</strain>
    </source>
</reference>
<gene>
    <name evidence="1" type="ORF">SAMN04488505_113142</name>
</gene>
<organism evidence="1 2">
    <name type="scientific">Chitinophaga rupis</name>
    <dbReference type="NCBI Taxonomy" id="573321"/>
    <lineage>
        <taxon>Bacteria</taxon>
        <taxon>Pseudomonadati</taxon>
        <taxon>Bacteroidota</taxon>
        <taxon>Chitinophagia</taxon>
        <taxon>Chitinophagales</taxon>
        <taxon>Chitinophagaceae</taxon>
        <taxon>Chitinophaga</taxon>
    </lineage>
</organism>
<dbReference type="STRING" id="573321.SAMN04488505_113142"/>
<keyword evidence="2" id="KW-1185">Reference proteome</keyword>
<protein>
    <submittedName>
        <fullName evidence="1">Uncharacterized protein</fullName>
    </submittedName>
</protein>
<evidence type="ECO:0000313" key="2">
    <source>
        <dbReference type="Proteomes" id="UP000198984"/>
    </source>
</evidence>
<dbReference type="EMBL" id="FOBB01000013">
    <property type="protein sequence ID" value="SEN83969.1"/>
    <property type="molecule type" value="Genomic_DNA"/>
</dbReference>
<proteinExistence type="predicted"/>
<dbReference type="RefSeq" id="WP_089921120.1">
    <property type="nucleotide sequence ID" value="NZ_FOBB01000013.1"/>
</dbReference>
<sequence length="68" mass="7123">MKPVKNQDDAKKLDLQKKTVSVLSDNQLNAVDGGKNEEAITTSWGPCTGFTCCPPATTGTGDQPGQDA</sequence>
<dbReference type="NCBIfam" id="NF038153">
    <property type="entry name" value="lant_leader_L1a"/>
    <property type="match status" value="1"/>
</dbReference>
<dbReference type="OrthoDB" id="677759at2"/>
<evidence type="ECO:0000313" key="1">
    <source>
        <dbReference type="EMBL" id="SEN83969.1"/>
    </source>
</evidence>
<dbReference type="AlphaFoldDB" id="A0A1H8JTD1"/>
<dbReference type="Proteomes" id="UP000198984">
    <property type="component" value="Unassembled WGS sequence"/>
</dbReference>
<name>A0A1H8JTD1_9BACT</name>